<protein>
    <submittedName>
        <fullName evidence="2">Uncharacterized protein</fullName>
    </submittedName>
</protein>
<evidence type="ECO:0000313" key="2">
    <source>
        <dbReference type="EMBL" id="WDI32693.1"/>
    </source>
</evidence>
<keyword evidence="1" id="KW-0812">Transmembrane</keyword>
<evidence type="ECO:0000256" key="1">
    <source>
        <dbReference type="SAM" id="Phobius"/>
    </source>
</evidence>
<reference evidence="2" key="1">
    <citation type="submission" date="2023-02" db="EMBL/GenBank/DDBJ databases">
        <title>Genome sequence of Hyphococcus flavus.</title>
        <authorList>
            <person name="Rong J.-C."/>
            <person name="Zhao Q."/>
            <person name="Yi M."/>
            <person name="Wu J.-Y."/>
        </authorList>
    </citation>
    <scope>NUCLEOTIDE SEQUENCE</scope>
    <source>
        <strain evidence="2">MCCC 1K03223</strain>
    </source>
</reference>
<dbReference type="Proteomes" id="UP001214043">
    <property type="component" value="Chromosome"/>
</dbReference>
<evidence type="ECO:0000313" key="3">
    <source>
        <dbReference type="Proteomes" id="UP001214043"/>
    </source>
</evidence>
<sequence length="145" mass="14840">MKKARRAFEGAAVEAAFILAALIVACGAILFAAAGFAMWLSTVMPAHFAMILTAAMIALVAVIIFLAGHHMEAPEPEPEEEPDDSSPMKGVMKTVGSLGGSADVIAANLMARQFNRAPVSALAATVALGALLGMASSHSDDADDS</sequence>
<keyword evidence="1" id="KW-1133">Transmembrane helix</keyword>
<gene>
    <name evidence="2" type="ORF">PUV54_05715</name>
</gene>
<keyword evidence="1" id="KW-0472">Membrane</keyword>
<name>A0AAE9ZCZ4_9PROT</name>
<feature type="transmembrane region" description="Helical" evidence="1">
    <location>
        <begin position="12"/>
        <end position="40"/>
    </location>
</feature>
<dbReference type="AlphaFoldDB" id="A0AAE9ZCZ4"/>
<dbReference type="PROSITE" id="PS51257">
    <property type="entry name" value="PROKAR_LIPOPROTEIN"/>
    <property type="match status" value="1"/>
</dbReference>
<proteinExistence type="predicted"/>
<keyword evidence="3" id="KW-1185">Reference proteome</keyword>
<feature type="transmembrane region" description="Helical" evidence="1">
    <location>
        <begin position="117"/>
        <end position="135"/>
    </location>
</feature>
<dbReference type="RefSeq" id="WP_274494632.1">
    <property type="nucleotide sequence ID" value="NZ_CP118166.1"/>
</dbReference>
<dbReference type="EMBL" id="CP118166">
    <property type="protein sequence ID" value="WDI32693.1"/>
    <property type="molecule type" value="Genomic_DNA"/>
</dbReference>
<accession>A0AAE9ZCZ4</accession>
<feature type="transmembrane region" description="Helical" evidence="1">
    <location>
        <begin position="46"/>
        <end position="67"/>
    </location>
</feature>
<dbReference type="KEGG" id="hfl:PUV54_05715"/>
<organism evidence="2 3">
    <name type="scientific">Hyphococcus flavus</name>
    <dbReference type="NCBI Taxonomy" id="1866326"/>
    <lineage>
        <taxon>Bacteria</taxon>
        <taxon>Pseudomonadati</taxon>
        <taxon>Pseudomonadota</taxon>
        <taxon>Alphaproteobacteria</taxon>
        <taxon>Parvularculales</taxon>
        <taxon>Parvularculaceae</taxon>
        <taxon>Hyphococcus</taxon>
    </lineage>
</organism>